<dbReference type="PANTHER" id="PTHR40465">
    <property type="entry name" value="CHROMOSOME 1, WHOLE GENOME SHOTGUN SEQUENCE"/>
    <property type="match status" value="1"/>
</dbReference>
<keyword evidence="1" id="KW-0812">Transmembrane</keyword>
<dbReference type="InterPro" id="IPR045339">
    <property type="entry name" value="DUF6534"/>
</dbReference>
<feature type="transmembrane region" description="Helical" evidence="1">
    <location>
        <begin position="141"/>
        <end position="161"/>
    </location>
</feature>
<evidence type="ECO:0000313" key="4">
    <source>
        <dbReference type="Proteomes" id="UP000807025"/>
    </source>
</evidence>
<feature type="transmembrane region" description="Helical" evidence="1">
    <location>
        <begin position="208"/>
        <end position="229"/>
    </location>
</feature>
<sequence length="261" mass="29183">MEIGTPLFAIAIAQAVTYYRTYPNDSTFNKAYIGVLLSIDLAHVVTVAHASFVWYLRDRLKERMPSLLASGFFAYPVVTLVQLAYGRRVWYLSRHNKTLCVFIVSASVIQCVSGMAMNVVLLTDTSVHSMHSTAGEALGGIQLATSLLCDILITGSLVYFLRQGRSSSFRSTRDVVDTLVLYSINIGLVTSILAIITLFIWFTMPQNFIFSTFHIIISKFYINSLLVSLNARRSLRQSTEVDTEGYNLRTIQEMVFSSATQ</sequence>
<dbReference type="OrthoDB" id="2971182at2759"/>
<keyword evidence="1" id="KW-1133">Transmembrane helix</keyword>
<feature type="transmembrane region" description="Helical" evidence="1">
    <location>
        <begin position="98"/>
        <end position="121"/>
    </location>
</feature>
<dbReference type="EMBL" id="MU154554">
    <property type="protein sequence ID" value="KAF9496300.1"/>
    <property type="molecule type" value="Genomic_DNA"/>
</dbReference>
<keyword evidence="1" id="KW-0472">Membrane</keyword>
<keyword evidence="4" id="KW-1185">Reference proteome</keyword>
<feature type="transmembrane region" description="Helical" evidence="1">
    <location>
        <begin position="182"/>
        <end position="202"/>
    </location>
</feature>
<name>A0A9P6DHD5_PLEER</name>
<reference evidence="3" key="1">
    <citation type="submission" date="2020-11" db="EMBL/GenBank/DDBJ databases">
        <authorList>
            <consortium name="DOE Joint Genome Institute"/>
            <person name="Ahrendt S."/>
            <person name="Riley R."/>
            <person name="Andreopoulos W."/>
            <person name="Labutti K."/>
            <person name="Pangilinan J."/>
            <person name="Ruiz-Duenas F.J."/>
            <person name="Barrasa J.M."/>
            <person name="Sanchez-Garcia M."/>
            <person name="Camarero S."/>
            <person name="Miyauchi S."/>
            <person name="Serrano A."/>
            <person name="Linde D."/>
            <person name="Babiker R."/>
            <person name="Drula E."/>
            <person name="Ayuso-Fernandez I."/>
            <person name="Pacheco R."/>
            <person name="Padilla G."/>
            <person name="Ferreira P."/>
            <person name="Barriuso J."/>
            <person name="Kellner H."/>
            <person name="Castanera R."/>
            <person name="Alfaro M."/>
            <person name="Ramirez L."/>
            <person name="Pisabarro A.G."/>
            <person name="Kuo A."/>
            <person name="Tritt A."/>
            <person name="Lipzen A."/>
            <person name="He G."/>
            <person name="Yan M."/>
            <person name="Ng V."/>
            <person name="Cullen D."/>
            <person name="Martin F."/>
            <person name="Rosso M.-N."/>
            <person name="Henrissat B."/>
            <person name="Hibbett D."/>
            <person name="Martinez A.T."/>
            <person name="Grigoriev I.V."/>
        </authorList>
    </citation>
    <scope>NUCLEOTIDE SEQUENCE</scope>
    <source>
        <strain evidence="3">ATCC 90797</strain>
    </source>
</reference>
<organism evidence="3 4">
    <name type="scientific">Pleurotus eryngii</name>
    <name type="common">Boletus of the steppes</name>
    <dbReference type="NCBI Taxonomy" id="5323"/>
    <lineage>
        <taxon>Eukaryota</taxon>
        <taxon>Fungi</taxon>
        <taxon>Dikarya</taxon>
        <taxon>Basidiomycota</taxon>
        <taxon>Agaricomycotina</taxon>
        <taxon>Agaricomycetes</taxon>
        <taxon>Agaricomycetidae</taxon>
        <taxon>Agaricales</taxon>
        <taxon>Pleurotineae</taxon>
        <taxon>Pleurotaceae</taxon>
        <taxon>Pleurotus</taxon>
    </lineage>
</organism>
<feature type="domain" description="DUF6534" evidence="2">
    <location>
        <begin position="146"/>
        <end position="234"/>
    </location>
</feature>
<proteinExistence type="predicted"/>
<evidence type="ECO:0000313" key="3">
    <source>
        <dbReference type="EMBL" id="KAF9496300.1"/>
    </source>
</evidence>
<dbReference type="Proteomes" id="UP000807025">
    <property type="component" value="Unassembled WGS sequence"/>
</dbReference>
<accession>A0A9P6DHD5</accession>
<evidence type="ECO:0000256" key="1">
    <source>
        <dbReference type="SAM" id="Phobius"/>
    </source>
</evidence>
<dbReference type="Pfam" id="PF20152">
    <property type="entry name" value="DUF6534"/>
    <property type="match status" value="1"/>
</dbReference>
<protein>
    <recommendedName>
        <fullName evidence="2">DUF6534 domain-containing protein</fullName>
    </recommendedName>
</protein>
<dbReference type="AlphaFoldDB" id="A0A9P6DHD5"/>
<comment type="caution">
    <text evidence="3">The sequence shown here is derived from an EMBL/GenBank/DDBJ whole genome shotgun (WGS) entry which is preliminary data.</text>
</comment>
<dbReference type="PANTHER" id="PTHR40465:SF1">
    <property type="entry name" value="DUF6534 DOMAIN-CONTAINING PROTEIN"/>
    <property type="match status" value="1"/>
</dbReference>
<gene>
    <name evidence="3" type="ORF">BDN71DRAFT_775611</name>
</gene>
<feature type="transmembrane region" description="Helical" evidence="1">
    <location>
        <begin position="67"/>
        <end position="86"/>
    </location>
</feature>
<evidence type="ECO:0000259" key="2">
    <source>
        <dbReference type="Pfam" id="PF20152"/>
    </source>
</evidence>
<feature type="transmembrane region" description="Helical" evidence="1">
    <location>
        <begin position="31"/>
        <end position="55"/>
    </location>
</feature>